<evidence type="ECO:0000256" key="4">
    <source>
        <dbReference type="ARBA" id="ARBA00023136"/>
    </source>
</evidence>
<dbReference type="HOGENOM" id="CLU_002202_0_0_5"/>
<comment type="caution">
    <text evidence="6">The sequence shown here is derived from an EMBL/GenBank/DDBJ whole genome shotgun (WGS) entry which is preliminary data.</text>
</comment>
<reference evidence="7" key="1">
    <citation type="journal article" date="2013" name="Stand. Genomic Sci.">
        <title>Genome sequence of the Litoreibacter arenae type strain (DSM 19593(T)), a member of the Roseobacter clade isolated from sea sand.</title>
        <authorList>
            <person name="Riedel T."/>
            <person name="Fiebig A."/>
            <person name="Petersen J."/>
            <person name="Gronow S."/>
            <person name="Kyrpides N.C."/>
            <person name="Goker M."/>
            <person name="Klenk H.P."/>
        </authorList>
    </citation>
    <scope>NUCLEOTIDE SEQUENCE [LARGE SCALE GENOMIC DNA]</scope>
    <source>
        <strain evidence="7">DSM 19593</strain>
    </source>
</reference>
<dbReference type="Pfam" id="PF04357">
    <property type="entry name" value="TamB"/>
    <property type="match status" value="1"/>
</dbReference>
<proteinExistence type="predicted"/>
<keyword evidence="4" id="KW-0472">Membrane</keyword>
<dbReference type="EMBL" id="AONI01000010">
    <property type="protein sequence ID" value="EPX79475.1"/>
    <property type="molecule type" value="Genomic_DNA"/>
</dbReference>
<dbReference type="STRING" id="1123360.thalar_02300"/>
<dbReference type="AlphaFoldDB" id="S9RMZ9"/>
<accession>S9RMZ9</accession>
<keyword evidence="7" id="KW-1185">Reference proteome</keyword>
<evidence type="ECO:0000256" key="2">
    <source>
        <dbReference type="ARBA" id="ARBA00022692"/>
    </source>
</evidence>
<dbReference type="PANTHER" id="PTHR36985:SF1">
    <property type="entry name" value="TRANSLOCATION AND ASSEMBLY MODULE SUBUNIT TAMB"/>
    <property type="match status" value="1"/>
</dbReference>
<dbReference type="eggNOG" id="COG2911">
    <property type="taxonomic scope" value="Bacteria"/>
</dbReference>
<dbReference type="RefSeq" id="WP_021100855.1">
    <property type="nucleotide sequence ID" value="NZ_KE557306.1"/>
</dbReference>
<evidence type="ECO:0000313" key="6">
    <source>
        <dbReference type="EMBL" id="EPX79475.1"/>
    </source>
</evidence>
<evidence type="ECO:0000313" key="7">
    <source>
        <dbReference type="Proteomes" id="UP000015351"/>
    </source>
</evidence>
<dbReference type="Proteomes" id="UP000015351">
    <property type="component" value="Unassembled WGS sequence"/>
</dbReference>
<gene>
    <name evidence="6" type="ORF">thalar_02300</name>
</gene>
<comment type="subcellular location">
    <subcellularLocation>
        <location evidence="1">Membrane</location>
        <topology evidence="1">Single-pass membrane protein</topology>
    </subcellularLocation>
</comment>
<organism evidence="6 7">
    <name type="scientific">Litoreibacter arenae DSM 19593</name>
    <dbReference type="NCBI Taxonomy" id="1123360"/>
    <lineage>
        <taxon>Bacteria</taxon>
        <taxon>Pseudomonadati</taxon>
        <taxon>Pseudomonadota</taxon>
        <taxon>Alphaproteobacteria</taxon>
        <taxon>Rhodobacterales</taxon>
        <taxon>Roseobacteraceae</taxon>
        <taxon>Litoreibacter</taxon>
    </lineage>
</organism>
<name>S9RMZ9_9RHOB</name>
<feature type="domain" description="Translocation and assembly module TamB C-terminal" evidence="5">
    <location>
        <begin position="888"/>
        <end position="1234"/>
    </location>
</feature>
<dbReference type="GO" id="GO:0005886">
    <property type="term" value="C:plasma membrane"/>
    <property type="evidence" value="ECO:0007669"/>
    <property type="project" value="InterPro"/>
</dbReference>
<keyword evidence="2" id="KW-0812">Transmembrane</keyword>
<dbReference type="PATRIC" id="fig|1123360.3.peg.2278"/>
<evidence type="ECO:0000256" key="3">
    <source>
        <dbReference type="ARBA" id="ARBA00022989"/>
    </source>
</evidence>
<sequence length="1234" mass="127519">MMISPLAALAQGEESDRGFIQGLLEDALSTPGSTVRLEGFEGALSSKATADRVTVTDPEGVWFSATDISLVWNRSALLRGRIEIDEISIGSIDLPRPPVVEEPAMPSPEARGAFTLPDLPVAVKVESMSVGEIQIGAPLFGEAATISLSGNANLAGGAGDAVLEIKRLDQDGQFNLSAAFDNTTRELLLDLSLEEPADGIAANLLNLPGRPSVSLTVQGDDPIDDFEARISLATDGRERLKGLATIASQPEGATSFALEVDGDVAPVFVPDFADFLGDDVQLSTRGSLQAAGGLILEELRMQTAALFLTGSAEIGASGWPQNLNLKAEVIPPDGDSVVLPLSGPSTSVERVELTASFDADAGEAWKIEGFARGLTQESLQLDLARFAASGAIQPAEERVTGKINLSAEGIAPQNAALARAIGRQVAGALNFDWTRGAPLLLQEIDIAGADYGLTGEIAVNDLQSVEDIKIVPDLALAAQDLARFSGLAGLDLGGEATLDITGFVEPLTGVLAFDFDGATRQLATGIAQLDPLLTGDGTVKIGVSRNESGLEIDPVRIATDHANIDATASLRTDASRIELSAKVPELGRALPDLAEAAELSLDARQNGDVWSVEADAALPGGAKAQYKGTLRGLAEAKPVVDGVLTAEIARLAAFSGLAGRSLSGAASVSAEGKVDINAGSFDVTANGQGTALGFGAPAVEPLFRGTTRFDVAASRGEDGQVEISTLTLRGSGLDADVSGSFGPDNGSVTYRASIGNLELVVPGFPGAASVSGTAVKDQSAWIIDASGQGPGGVSVAANGRVAEDASTVNLSLNGAAPLGLLNSRLDGQNLTGLVRYNLVVNGPPALRSVSGQMSVADARLSSPALATSLDAINGSVQLSGGQAQVSLRSNVSSGGTLSLSGPVSLTAPFNAQLTGDLINVTLRKASLFEAQLGGRLGVAGPLAGGAKITGVINVETAELRIPQIGPSYSVLDGLRHLNPPRDVQRTLRFAGLDEPETAGAQFVGYPIDLTIQSPNRVFVRGRGLDAELGGTLRLTGTTNDLIPVGGFDLIRGRLDLLGRRLELTDGSVRLRGSFDPVIRFAASSQVEDVTVGLQLEGPASAPDLNVTSVPTLPEEEALSFLLFGRDVTQISAFQAVQLALAVQTLSGRGGPGLTERVRENLGVDDLDFGTDAEGNTQASVGKYISDNIYTDVTVKSTGETQINLNLEVTPNVKVRGRLGSDGNTGVGLFYERDY</sequence>
<protein>
    <recommendedName>
        <fullName evidence="5">Translocation and assembly module TamB C-terminal domain-containing protein</fullName>
    </recommendedName>
</protein>
<dbReference type="GO" id="GO:0097347">
    <property type="term" value="C:TAM protein secretion complex"/>
    <property type="evidence" value="ECO:0007669"/>
    <property type="project" value="TreeGrafter"/>
</dbReference>
<dbReference type="PANTHER" id="PTHR36985">
    <property type="entry name" value="TRANSLOCATION AND ASSEMBLY MODULE SUBUNIT TAMB"/>
    <property type="match status" value="1"/>
</dbReference>
<evidence type="ECO:0000259" key="5">
    <source>
        <dbReference type="Pfam" id="PF04357"/>
    </source>
</evidence>
<dbReference type="InterPro" id="IPR007452">
    <property type="entry name" value="TamB_C"/>
</dbReference>
<evidence type="ECO:0000256" key="1">
    <source>
        <dbReference type="ARBA" id="ARBA00004167"/>
    </source>
</evidence>
<dbReference type="GO" id="GO:0009306">
    <property type="term" value="P:protein secretion"/>
    <property type="evidence" value="ECO:0007669"/>
    <property type="project" value="InterPro"/>
</dbReference>
<keyword evidence="3" id="KW-1133">Transmembrane helix</keyword>